<dbReference type="InterPro" id="IPR036688">
    <property type="entry name" value="MoeA_C_domain_IV_sf"/>
</dbReference>
<dbReference type="InterPro" id="IPR036425">
    <property type="entry name" value="MoaB/Mog-like_dom_sf"/>
</dbReference>
<keyword evidence="6 11" id="KW-0808">Transferase</keyword>
<dbReference type="Pfam" id="PF00994">
    <property type="entry name" value="MoCF_biosynth"/>
    <property type="match status" value="1"/>
</dbReference>
<dbReference type="GO" id="GO:0061599">
    <property type="term" value="F:molybdopterin molybdotransferase activity"/>
    <property type="evidence" value="ECO:0007669"/>
    <property type="project" value="UniProtKB-UniRule"/>
</dbReference>
<dbReference type="NCBIfam" id="TIGR00177">
    <property type="entry name" value="molyb_syn"/>
    <property type="match status" value="1"/>
</dbReference>
<dbReference type="InterPro" id="IPR001453">
    <property type="entry name" value="MoaB/Mog_dom"/>
</dbReference>
<reference evidence="13 14" key="1">
    <citation type="submission" date="2018-06" db="EMBL/GenBank/DDBJ databases">
        <title>Mucibacter soli gen. nov., sp. nov., a new member of the family Chitinophagaceae producing mucin.</title>
        <authorList>
            <person name="Kim M.-K."/>
            <person name="Park S."/>
            <person name="Kim T.-S."/>
            <person name="Joung Y."/>
            <person name="Han J.-H."/>
            <person name="Kim S.B."/>
        </authorList>
    </citation>
    <scope>NUCLEOTIDE SEQUENCE [LARGE SCALE GENOMIC DNA]</scope>
    <source>
        <strain evidence="13 14">R1-15</strain>
    </source>
</reference>
<dbReference type="PROSITE" id="PS01079">
    <property type="entry name" value="MOCF_BIOSYNTHESIS_2"/>
    <property type="match status" value="1"/>
</dbReference>
<dbReference type="RefSeq" id="WP_110997380.1">
    <property type="nucleotide sequence ID" value="NZ_QKTW01000003.1"/>
</dbReference>
<dbReference type="GO" id="GO:0046872">
    <property type="term" value="F:metal ion binding"/>
    <property type="evidence" value="ECO:0007669"/>
    <property type="project" value="UniProtKB-UniRule"/>
</dbReference>
<keyword evidence="8 11" id="KW-0460">Magnesium</keyword>
<dbReference type="PANTHER" id="PTHR10192">
    <property type="entry name" value="MOLYBDOPTERIN BIOSYNTHESIS PROTEIN"/>
    <property type="match status" value="1"/>
</dbReference>
<evidence type="ECO:0000256" key="2">
    <source>
        <dbReference type="ARBA" id="ARBA00002901"/>
    </source>
</evidence>
<dbReference type="Gene3D" id="2.40.340.10">
    <property type="entry name" value="MoeA, C-terminal, domain IV"/>
    <property type="match status" value="1"/>
</dbReference>
<dbReference type="SMART" id="SM00852">
    <property type="entry name" value="MoCF_biosynth"/>
    <property type="match status" value="1"/>
</dbReference>
<dbReference type="InterPro" id="IPR005111">
    <property type="entry name" value="MoeA_C_domain_IV"/>
</dbReference>
<proteinExistence type="inferred from homology"/>
<evidence type="ECO:0000313" key="14">
    <source>
        <dbReference type="Proteomes" id="UP000248745"/>
    </source>
</evidence>
<evidence type="ECO:0000256" key="9">
    <source>
        <dbReference type="ARBA" id="ARBA00023150"/>
    </source>
</evidence>
<comment type="cofactor">
    <cofactor evidence="1 11">
        <name>Mg(2+)</name>
        <dbReference type="ChEBI" id="CHEBI:18420"/>
    </cofactor>
</comment>
<sequence length="394" mass="42739">MISVAEAKKIIHDHTQSLTPVTMPLKEAVGMVLAEDCFAGSDIPGFPQSAMDGYAFAFDSWKQKTLLLQGEIPAGRGDAPPLEAGTAVRIFTGAAVPENADTVVMQEKTRVENGQLIIEDDLLEKGGNVRPKGSEMMSGALAIPQGNVLTAASIGFLAGLGIHEVNVYPKPKISIVVTGNELQQPGQPLEFGQVYESNSYTLTAVLQTLHLEAASVVYAADDLSTLQETLKFHLETSDVLLITGGVSVGDYDFVSKALENCGVEKHFHKIKQKPGKPLFFGTLGNKLVFGLPGNPSSVLTCFYEYTWPALEQMMHMPHSKIIARELPLARGYTKKPGLTHFLKGLLLNDAVIPLDAQESYRMRSFATANCFIILEEEGTEYHTDDIVTVHILPA</sequence>
<evidence type="ECO:0000256" key="10">
    <source>
        <dbReference type="ARBA" id="ARBA00047317"/>
    </source>
</evidence>
<evidence type="ECO:0000256" key="8">
    <source>
        <dbReference type="ARBA" id="ARBA00022842"/>
    </source>
</evidence>
<dbReference type="EC" id="2.10.1.1" evidence="11"/>
<accession>A0A2W2AQ46</accession>
<dbReference type="Pfam" id="PF03454">
    <property type="entry name" value="MoeA_C"/>
    <property type="match status" value="1"/>
</dbReference>
<keyword evidence="9 11" id="KW-0501">Molybdenum cofactor biosynthesis</keyword>
<gene>
    <name evidence="13" type="ORF">DN068_02900</name>
</gene>
<keyword evidence="14" id="KW-1185">Reference proteome</keyword>
<dbReference type="Gene3D" id="2.170.190.11">
    <property type="entry name" value="Molybdopterin biosynthesis moea protein, domain 3"/>
    <property type="match status" value="1"/>
</dbReference>
<dbReference type="PANTHER" id="PTHR10192:SF5">
    <property type="entry name" value="GEPHYRIN"/>
    <property type="match status" value="1"/>
</dbReference>
<comment type="catalytic activity">
    <reaction evidence="10">
        <text>adenylyl-molybdopterin + molybdate = Mo-molybdopterin + AMP + H(+)</text>
        <dbReference type="Rhea" id="RHEA:35047"/>
        <dbReference type="ChEBI" id="CHEBI:15378"/>
        <dbReference type="ChEBI" id="CHEBI:36264"/>
        <dbReference type="ChEBI" id="CHEBI:62727"/>
        <dbReference type="ChEBI" id="CHEBI:71302"/>
        <dbReference type="ChEBI" id="CHEBI:456215"/>
        <dbReference type="EC" id="2.10.1.1"/>
    </reaction>
</comment>
<evidence type="ECO:0000256" key="4">
    <source>
        <dbReference type="ARBA" id="ARBA00010763"/>
    </source>
</evidence>
<organism evidence="13 14">
    <name type="scientific">Taibaiella soli</name>
    <dbReference type="NCBI Taxonomy" id="1649169"/>
    <lineage>
        <taxon>Bacteria</taxon>
        <taxon>Pseudomonadati</taxon>
        <taxon>Bacteroidota</taxon>
        <taxon>Chitinophagia</taxon>
        <taxon>Chitinophagales</taxon>
        <taxon>Chitinophagaceae</taxon>
        <taxon>Taibaiella</taxon>
    </lineage>
</organism>
<dbReference type="InterPro" id="IPR036135">
    <property type="entry name" value="MoeA_linker/N_sf"/>
</dbReference>
<dbReference type="Pfam" id="PF03453">
    <property type="entry name" value="MoeA_N"/>
    <property type="match status" value="1"/>
</dbReference>
<dbReference type="NCBIfam" id="NF045515">
    <property type="entry name" value="Glp_gephyrin"/>
    <property type="match status" value="1"/>
</dbReference>
<dbReference type="InterPro" id="IPR008284">
    <property type="entry name" value="MoCF_biosynth_CS"/>
</dbReference>
<evidence type="ECO:0000313" key="13">
    <source>
        <dbReference type="EMBL" id="PZF74540.1"/>
    </source>
</evidence>
<dbReference type="Gene3D" id="3.40.980.10">
    <property type="entry name" value="MoaB/Mog-like domain"/>
    <property type="match status" value="1"/>
</dbReference>
<evidence type="ECO:0000259" key="12">
    <source>
        <dbReference type="SMART" id="SM00852"/>
    </source>
</evidence>
<comment type="caution">
    <text evidence="13">The sequence shown here is derived from an EMBL/GenBank/DDBJ whole genome shotgun (WGS) entry which is preliminary data.</text>
</comment>
<dbReference type="CDD" id="cd00887">
    <property type="entry name" value="MoeA"/>
    <property type="match status" value="1"/>
</dbReference>
<keyword evidence="7 11" id="KW-0479">Metal-binding</keyword>
<protein>
    <recommendedName>
        <fullName evidence="11">Molybdopterin molybdenumtransferase</fullName>
        <ecNumber evidence="11">2.10.1.1</ecNumber>
    </recommendedName>
</protein>
<dbReference type="Gene3D" id="3.90.105.10">
    <property type="entry name" value="Molybdopterin biosynthesis moea protein, domain 2"/>
    <property type="match status" value="1"/>
</dbReference>
<dbReference type="AlphaFoldDB" id="A0A2W2AQ46"/>
<comment type="function">
    <text evidence="2 11">Catalyzes the insertion of molybdate into adenylated molybdopterin with the concomitant release of AMP.</text>
</comment>
<dbReference type="GO" id="GO:0006777">
    <property type="term" value="P:Mo-molybdopterin cofactor biosynthetic process"/>
    <property type="evidence" value="ECO:0007669"/>
    <property type="project" value="UniProtKB-UniRule"/>
</dbReference>
<dbReference type="GO" id="GO:0005829">
    <property type="term" value="C:cytosol"/>
    <property type="evidence" value="ECO:0007669"/>
    <property type="project" value="TreeGrafter"/>
</dbReference>
<keyword evidence="5 11" id="KW-0500">Molybdenum</keyword>
<evidence type="ECO:0000256" key="7">
    <source>
        <dbReference type="ARBA" id="ARBA00022723"/>
    </source>
</evidence>
<dbReference type="SUPFAM" id="SSF63882">
    <property type="entry name" value="MoeA N-terminal region -like"/>
    <property type="match status" value="1"/>
</dbReference>
<evidence type="ECO:0000256" key="5">
    <source>
        <dbReference type="ARBA" id="ARBA00022505"/>
    </source>
</evidence>
<dbReference type="SUPFAM" id="SSF63867">
    <property type="entry name" value="MoeA C-terminal domain-like"/>
    <property type="match status" value="1"/>
</dbReference>
<name>A0A2W2AQ46_9BACT</name>
<dbReference type="Proteomes" id="UP000248745">
    <property type="component" value="Unassembled WGS sequence"/>
</dbReference>
<evidence type="ECO:0000256" key="6">
    <source>
        <dbReference type="ARBA" id="ARBA00022679"/>
    </source>
</evidence>
<dbReference type="FunFam" id="3.40.980.10:FF:000004">
    <property type="entry name" value="Molybdopterin molybdenumtransferase"/>
    <property type="match status" value="1"/>
</dbReference>
<evidence type="ECO:0000256" key="11">
    <source>
        <dbReference type="RuleBase" id="RU365090"/>
    </source>
</evidence>
<evidence type="ECO:0000256" key="3">
    <source>
        <dbReference type="ARBA" id="ARBA00005046"/>
    </source>
</evidence>
<dbReference type="UniPathway" id="UPA00344"/>
<dbReference type="InterPro" id="IPR038987">
    <property type="entry name" value="MoeA-like"/>
</dbReference>
<dbReference type="OrthoDB" id="9804758at2"/>
<comment type="pathway">
    <text evidence="3 11">Cofactor biosynthesis; molybdopterin biosynthesis.</text>
</comment>
<evidence type="ECO:0000256" key="1">
    <source>
        <dbReference type="ARBA" id="ARBA00001946"/>
    </source>
</evidence>
<comment type="similarity">
    <text evidence="4 11">Belongs to the MoeA family.</text>
</comment>
<feature type="domain" description="MoaB/Mog" evidence="12">
    <location>
        <begin position="174"/>
        <end position="312"/>
    </location>
</feature>
<dbReference type="InterPro" id="IPR005110">
    <property type="entry name" value="MoeA_linker/N"/>
</dbReference>
<dbReference type="SUPFAM" id="SSF53218">
    <property type="entry name" value="Molybdenum cofactor biosynthesis proteins"/>
    <property type="match status" value="1"/>
</dbReference>
<dbReference type="EMBL" id="QKTW01000003">
    <property type="protein sequence ID" value="PZF74540.1"/>
    <property type="molecule type" value="Genomic_DNA"/>
</dbReference>